<dbReference type="AlphaFoldDB" id="A0A099MEU1"/>
<gene>
    <name evidence="2" type="ORF">EA26_12730</name>
    <name evidence="3" type="ORF">I3X05_18995</name>
</gene>
<dbReference type="EMBL" id="JMCG01000001">
    <property type="protein sequence ID" value="KGK12132.1"/>
    <property type="molecule type" value="Genomic_DNA"/>
</dbReference>
<dbReference type="EMBL" id="CP065218">
    <property type="protein sequence ID" value="QPL56186.1"/>
    <property type="molecule type" value="Genomic_DNA"/>
</dbReference>
<evidence type="ECO:0000256" key="1">
    <source>
        <dbReference type="SAM" id="Phobius"/>
    </source>
</evidence>
<feature type="transmembrane region" description="Helical" evidence="1">
    <location>
        <begin position="39"/>
        <end position="55"/>
    </location>
</feature>
<dbReference type="Proteomes" id="UP000594435">
    <property type="component" value="Chromosome 2"/>
</dbReference>
<evidence type="ECO:0000313" key="2">
    <source>
        <dbReference type="EMBL" id="KGK12132.1"/>
    </source>
</evidence>
<reference evidence="3 5" key="2">
    <citation type="submission" date="2020-11" db="EMBL/GenBank/DDBJ databases">
        <title>Complete and Circularized Genome Assembly of a human isolate of Vibrio navarrensis biotype pommerensis with MiSeq and MinION Sequence Data.</title>
        <authorList>
            <person name="Schwartz K."/>
            <person name="Borowiak M."/>
            <person name="Deneke C."/>
            <person name="Balau V."/>
            <person name="Metelmann C."/>
            <person name="Strauch E."/>
        </authorList>
    </citation>
    <scope>NUCLEOTIDE SEQUENCE [LARGE SCALE GENOMIC DNA]</scope>
    <source>
        <strain evidence="3 5">20-VB00237</strain>
    </source>
</reference>
<dbReference type="InterPro" id="IPR008407">
    <property type="entry name" value="Brnchd-chn_aa_trnsp_AzlD"/>
</dbReference>
<reference evidence="2 4" key="1">
    <citation type="submission" date="2014-04" db="EMBL/GenBank/DDBJ databases">
        <title>Genome sequencing of Vibrio navarrensis strains.</title>
        <authorList>
            <person name="Gladney L.M."/>
            <person name="Katz L.S."/>
            <person name="Marino-Ramirez L."/>
            <person name="Jordan I.K."/>
        </authorList>
    </citation>
    <scope>NUCLEOTIDE SEQUENCE [LARGE SCALE GENOMIC DNA]</scope>
    <source>
        <strain evidence="2 4">ATCC 51183</strain>
    </source>
</reference>
<dbReference type="Pfam" id="PF05437">
    <property type="entry name" value="AzlD"/>
    <property type="match status" value="1"/>
</dbReference>
<accession>A0A099MEU1</accession>
<evidence type="ECO:0000313" key="3">
    <source>
        <dbReference type="EMBL" id="QPL56186.1"/>
    </source>
</evidence>
<dbReference type="GeneID" id="43684023"/>
<evidence type="ECO:0000313" key="4">
    <source>
        <dbReference type="Proteomes" id="UP000029994"/>
    </source>
</evidence>
<feature type="transmembrane region" description="Helical" evidence="1">
    <location>
        <begin position="86"/>
        <end position="103"/>
    </location>
</feature>
<dbReference type="RefSeq" id="WP_039427885.1">
    <property type="nucleotide sequence ID" value="NZ_CAWPVW010000065.1"/>
</dbReference>
<evidence type="ECO:0000313" key="5">
    <source>
        <dbReference type="Proteomes" id="UP000594435"/>
    </source>
</evidence>
<sequence>MILLTILAMTALVFASRYLFLEPNLPLKLGQRTQRFLSYASPAVLTAIWAPIVFSPEGELHLSPQNPYILAALLAAFIAWKSKNVLLTTVVSMAVFLLLKLLVF</sequence>
<proteinExistence type="predicted"/>
<dbReference type="STRING" id="29495.EA26_12730"/>
<keyword evidence="1" id="KW-1133">Transmembrane helix</keyword>
<protein>
    <submittedName>
        <fullName evidence="3">AzlD domain-containing protein</fullName>
    </submittedName>
    <submittedName>
        <fullName evidence="2">Branched-chain amino acid ABC transporter</fullName>
    </submittedName>
</protein>
<organism evidence="2 4">
    <name type="scientific">Vibrio navarrensis</name>
    <dbReference type="NCBI Taxonomy" id="29495"/>
    <lineage>
        <taxon>Bacteria</taxon>
        <taxon>Pseudomonadati</taxon>
        <taxon>Pseudomonadota</taxon>
        <taxon>Gammaproteobacteria</taxon>
        <taxon>Vibrionales</taxon>
        <taxon>Vibrionaceae</taxon>
        <taxon>Vibrio</taxon>
    </lineage>
</organism>
<keyword evidence="1" id="KW-0472">Membrane</keyword>
<dbReference type="Proteomes" id="UP000029994">
    <property type="component" value="Unassembled WGS sequence"/>
</dbReference>
<feature type="transmembrane region" description="Helical" evidence="1">
    <location>
        <begin position="62"/>
        <end position="80"/>
    </location>
</feature>
<dbReference type="eggNOG" id="COG4392">
    <property type="taxonomic scope" value="Bacteria"/>
</dbReference>
<keyword evidence="1" id="KW-0812">Transmembrane</keyword>
<name>A0A099MEU1_9VIBR</name>
<keyword evidence="4" id="KW-1185">Reference proteome</keyword>